<dbReference type="AlphaFoldDB" id="A0A7C9J7Q8"/>
<reference evidence="2 3" key="1">
    <citation type="submission" date="2020-01" db="EMBL/GenBank/DDBJ databases">
        <title>Herbidospora sp. NEAU-GS84 nov., a novel actinomycete isolated from soil.</title>
        <authorList>
            <person name="Han L."/>
        </authorList>
    </citation>
    <scope>NUCLEOTIDE SEQUENCE [LARGE SCALE GENOMIC DNA]</scope>
    <source>
        <strain evidence="2 3">NEAU-GS84</strain>
    </source>
</reference>
<protein>
    <submittedName>
        <fullName evidence="2">Glycosyltransferase</fullName>
    </submittedName>
</protein>
<feature type="domain" description="Glycosyltransferase 2-like" evidence="1">
    <location>
        <begin position="10"/>
        <end position="137"/>
    </location>
</feature>
<evidence type="ECO:0000259" key="1">
    <source>
        <dbReference type="Pfam" id="PF00535"/>
    </source>
</evidence>
<dbReference type="RefSeq" id="WP_161483178.1">
    <property type="nucleotide sequence ID" value="NZ_WXEW01000010.1"/>
</dbReference>
<sequence>MKNTDRPPVSVVVCTTGNRPQMLREALASIRAQDYEGDVTAVVVFDRCDPDKEVLSDDPHRRVTWTTNERVPNVAGSRNSGILAASDDLVAFCDDDNTWRPSKLRLQVEALHRNPDAALVSCGMVSTQERLWPSAHITFDDLLRSRIPAATTSSFLMRRPLLLGPVGIFSEEIPRGFAEDYELLLRCARHAPIPYVPEILVEVPPHEGSHFYGRWSMIADSHEWLLDHYPEFRRDRRGYARLAGQVAFESSMARDWGRSLKWARRAFAASPLEPRTYAALAVTSRLVSGEWVIGRVQARGSGT</sequence>
<dbReference type="PANTHER" id="PTHR43685:SF2">
    <property type="entry name" value="GLYCOSYLTRANSFERASE 2-LIKE DOMAIN-CONTAINING PROTEIN"/>
    <property type="match status" value="1"/>
</dbReference>
<dbReference type="Pfam" id="PF00535">
    <property type="entry name" value="Glycos_transf_2"/>
    <property type="match status" value="1"/>
</dbReference>
<dbReference type="InterPro" id="IPR029044">
    <property type="entry name" value="Nucleotide-diphossugar_trans"/>
</dbReference>
<dbReference type="InterPro" id="IPR001173">
    <property type="entry name" value="Glyco_trans_2-like"/>
</dbReference>
<accession>A0A7C9J7Q8</accession>
<keyword evidence="3" id="KW-1185">Reference proteome</keyword>
<evidence type="ECO:0000313" key="3">
    <source>
        <dbReference type="Proteomes" id="UP000479526"/>
    </source>
</evidence>
<gene>
    <name evidence="2" type="ORF">GT755_31365</name>
</gene>
<proteinExistence type="predicted"/>
<dbReference type="Proteomes" id="UP000479526">
    <property type="component" value="Unassembled WGS sequence"/>
</dbReference>
<organism evidence="2 3">
    <name type="scientific">Herbidospora solisilvae</name>
    <dbReference type="NCBI Taxonomy" id="2696284"/>
    <lineage>
        <taxon>Bacteria</taxon>
        <taxon>Bacillati</taxon>
        <taxon>Actinomycetota</taxon>
        <taxon>Actinomycetes</taxon>
        <taxon>Streptosporangiales</taxon>
        <taxon>Streptosporangiaceae</taxon>
        <taxon>Herbidospora</taxon>
    </lineage>
</organism>
<comment type="caution">
    <text evidence="2">The sequence shown here is derived from an EMBL/GenBank/DDBJ whole genome shotgun (WGS) entry which is preliminary data.</text>
</comment>
<name>A0A7C9J7Q8_9ACTN</name>
<dbReference type="InterPro" id="IPR050834">
    <property type="entry name" value="Glycosyltransf_2"/>
</dbReference>
<dbReference type="SUPFAM" id="SSF53448">
    <property type="entry name" value="Nucleotide-diphospho-sugar transferases"/>
    <property type="match status" value="1"/>
</dbReference>
<dbReference type="PANTHER" id="PTHR43685">
    <property type="entry name" value="GLYCOSYLTRANSFERASE"/>
    <property type="match status" value="1"/>
</dbReference>
<dbReference type="CDD" id="cd00761">
    <property type="entry name" value="Glyco_tranf_GTA_type"/>
    <property type="match status" value="1"/>
</dbReference>
<dbReference type="Gene3D" id="3.90.550.10">
    <property type="entry name" value="Spore Coat Polysaccharide Biosynthesis Protein SpsA, Chain A"/>
    <property type="match status" value="1"/>
</dbReference>
<dbReference type="GO" id="GO:0016740">
    <property type="term" value="F:transferase activity"/>
    <property type="evidence" value="ECO:0007669"/>
    <property type="project" value="UniProtKB-KW"/>
</dbReference>
<keyword evidence="2" id="KW-0808">Transferase</keyword>
<evidence type="ECO:0000313" key="2">
    <source>
        <dbReference type="EMBL" id="NAS26160.1"/>
    </source>
</evidence>
<dbReference type="EMBL" id="WXEW01000010">
    <property type="protein sequence ID" value="NAS26160.1"/>
    <property type="molecule type" value="Genomic_DNA"/>
</dbReference>